<dbReference type="PROSITE" id="PS51915">
    <property type="entry name" value="ZAD"/>
    <property type="match status" value="1"/>
</dbReference>
<feature type="domain" description="ZAD" evidence="2">
    <location>
        <begin position="12"/>
        <end position="86"/>
    </location>
</feature>
<feature type="binding site" evidence="1">
    <location>
        <position position="17"/>
    </location>
    <ligand>
        <name>Zn(2+)</name>
        <dbReference type="ChEBI" id="CHEBI:29105"/>
    </ligand>
</feature>
<keyword evidence="1" id="KW-0862">Zinc</keyword>
<gene>
    <name evidence="3" type="ORF">HHI36_001856</name>
</gene>
<keyword evidence="1" id="KW-0479">Metal-binding</keyword>
<organism evidence="3 4">
    <name type="scientific">Cryptolaemus montrouzieri</name>
    <dbReference type="NCBI Taxonomy" id="559131"/>
    <lineage>
        <taxon>Eukaryota</taxon>
        <taxon>Metazoa</taxon>
        <taxon>Ecdysozoa</taxon>
        <taxon>Arthropoda</taxon>
        <taxon>Hexapoda</taxon>
        <taxon>Insecta</taxon>
        <taxon>Pterygota</taxon>
        <taxon>Neoptera</taxon>
        <taxon>Endopterygota</taxon>
        <taxon>Coleoptera</taxon>
        <taxon>Polyphaga</taxon>
        <taxon>Cucujiformia</taxon>
        <taxon>Coccinelloidea</taxon>
        <taxon>Coccinellidae</taxon>
        <taxon>Scymninae</taxon>
        <taxon>Scymnini</taxon>
        <taxon>Cryptolaemus</taxon>
    </lineage>
</organism>
<dbReference type="EMBL" id="JABFTP020000185">
    <property type="protein sequence ID" value="KAL3287383.1"/>
    <property type="molecule type" value="Genomic_DNA"/>
</dbReference>
<dbReference type="Pfam" id="PF07776">
    <property type="entry name" value="zf-AD"/>
    <property type="match status" value="1"/>
</dbReference>
<feature type="binding site" evidence="1">
    <location>
        <position position="14"/>
    </location>
    <ligand>
        <name>Zn(2+)</name>
        <dbReference type="ChEBI" id="CHEBI:29105"/>
    </ligand>
</feature>
<evidence type="ECO:0000256" key="1">
    <source>
        <dbReference type="PROSITE-ProRule" id="PRU01263"/>
    </source>
</evidence>
<keyword evidence="1" id="KW-0863">Zinc-finger</keyword>
<dbReference type="Gene3D" id="3.40.1800.20">
    <property type="match status" value="1"/>
</dbReference>
<dbReference type="AlphaFoldDB" id="A0ABD2P8X8"/>
<reference evidence="3 4" key="1">
    <citation type="journal article" date="2021" name="BMC Biol.">
        <title>Horizontally acquired antibacterial genes associated with adaptive radiation of ladybird beetles.</title>
        <authorList>
            <person name="Li H.S."/>
            <person name="Tang X.F."/>
            <person name="Huang Y.H."/>
            <person name="Xu Z.Y."/>
            <person name="Chen M.L."/>
            <person name="Du X.Y."/>
            <person name="Qiu B.Y."/>
            <person name="Chen P.T."/>
            <person name="Zhang W."/>
            <person name="Slipinski A."/>
            <person name="Escalona H.E."/>
            <person name="Waterhouse R.M."/>
            <person name="Zwick A."/>
            <person name="Pang H."/>
        </authorList>
    </citation>
    <scope>NUCLEOTIDE SEQUENCE [LARGE SCALE GENOMIC DNA]</scope>
    <source>
        <strain evidence="3">SYSU2018</strain>
    </source>
</reference>
<evidence type="ECO:0000313" key="3">
    <source>
        <dbReference type="EMBL" id="KAL3287383.1"/>
    </source>
</evidence>
<sequence length="118" mass="13597">MGSYDKAFIVGYVCRLCSEQKKKVIHLYSNKAQSLKLLEKIELLPIKVEKFDNLPKTICENCIERLEIQYSLIQKIQKSNLIQRSHRIYHSNGRCPIECPLHGINDSSWSVQSDSSVS</sequence>
<dbReference type="PANTHER" id="PTHR39942:SF1">
    <property type="entry name" value="BCDNA.LD26519-RELATED"/>
    <property type="match status" value="1"/>
</dbReference>
<feature type="binding site" evidence="1">
    <location>
        <position position="59"/>
    </location>
    <ligand>
        <name>Zn(2+)</name>
        <dbReference type="ChEBI" id="CHEBI:29105"/>
    </ligand>
</feature>
<dbReference type="GO" id="GO:0008270">
    <property type="term" value="F:zinc ion binding"/>
    <property type="evidence" value="ECO:0007669"/>
    <property type="project" value="UniProtKB-UniRule"/>
</dbReference>
<proteinExistence type="predicted"/>
<dbReference type="InterPro" id="IPR012934">
    <property type="entry name" value="Znf_AD"/>
</dbReference>
<dbReference type="SMART" id="SM00868">
    <property type="entry name" value="zf-AD"/>
    <property type="match status" value="1"/>
</dbReference>
<name>A0ABD2P8X8_9CUCU</name>
<evidence type="ECO:0000313" key="4">
    <source>
        <dbReference type="Proteomes" id="UP001516400"/>
    </source>
</evidence>
<comment type="caution">
    <text evidence="3">The sequence shown here is derived from an EMBL/GenBank/DDBJ whole genome shotgun (WGS) entry which is preliminary data.</text>
</comment>
<dbReference type="Proteomes" id="UP001516400">
    <property type="component" value="Unassembled WGS sequence"/>
</dbReference>
<keyword evidence="4" id="KW-1185">Reference proteome</keyword>
<feature type="binding site" evidence="1">
    <location>
        <position position="62"/>
    </location>
    <ligand>
        <name>Zn(2+)</name>
        <dbReference type="ChEBI" id="CHEBI:29105"/>
    </ligand>
</feature>
<dbReference type="PANTHER" id="PTHR39942">
    <property type="entry name" value="BCDNA.LD26519-RELATED"/>
    <property type="match status" value="1"/>
</dbReference>
<accession>A0ABD2P8X8</accession>
<evidence type="ECO:0000259" key="2">
    <source>
        <dbReference type="PROSITE" id="PS51915"/>
    </source>
</evidence>
<dbReference type="SUPFAM" id="SSF57716">
    <property type="entry name" value="Glucocorticoid receptor-like (DNA-binding domain)"/>
    <property type="match status" value="1"/>
</dbReference>
<protein>
    <recommendedName>
        <fullName evidence="2">ZAD domain-containing protein</fullName>
    </recommendedName>
</protein>